<dbReference type="AlphaFoldDB" id="A0A1G8D693"/>
<dbReference type="STRING" id="200378.SAMN05216553_12637"/>
<evidence type="ECO:0000313" key="1">
    <source>
        <dbReference type="EMBL" id="SDH53024.1"/>
    </source>
</evidence>
<dbReference type="Gene3D" id="2.60.40.2880">
    <property type="entry name" value="MmpS1-5, C-terminal soluble domain"/>
    <property type="match status" value="1"/>
</dbReference>
<dbReference type="EMBL" id="FNCC01000026">
    <property type="protein sequence ID" value="SDH53024.1"/>
    <property type="molecule type" value="Genomic_DNA"/>
</dbReference>
<dbReference type="InterPro" id="IPR038468">
    <property type="entry name" value="MmpS_C"/>
</dbReference>
<keyword evidence="2" id="KW-1185">Reference proteome</keyword>
<reference evidence="2" key="1">
    <citation type="submission" date="2016-10" db="EMBL/GenBank/DDBJ databases">
        <authorList>
            <person name="Varghese N."/>
            <person name="Submissions S."/>
        </authorList>
    </citation>
    <scope>NUCLEOTIDE SEQUENCE [LARGE SCALE GENOMIC DNA]</scope>
    <source>
        <strain evidence="2">CGMCC 4.3506</strain>
    </source>
</reference>
<sequence length="133" mass="14105">MKTTLVVLAVLILLAGGTVALVNHYGGWNALTGKAWAVTYEVSSEPAQTAVDVTYTESADRFRKEPSQTHSVSAPAPWTYDAVVNAGEKASVTATPKGDQVLSCRILLDGIKDLARKTGLPGREVRCETVTSS</sequence>
<evidence type="ECO:0008006" key="3">
    <source>
        <dbReference type="Google" id="ProtNLM"/>
    </source>
</evidence>
<accession>A0A1G8D693</accession>
<name>A0A1G8D693_9PSEU</name>
<protein>
    <recommendedName>
        <fullName evidence="3">MmpS family membrane protein</fullName>
    </recommendedName>
</protein>
<dbReference type="Proteomes" id="UP000199623">
    <property type="component" value="Unassembled WGS sequence"/>
</dbReference>
<proteinExistence type="predicted"/>
<evidence type="ECO:0000313" key="2">
    <source>
        <dbReference type="Proteomes" id="UP000199623"/>
    </source>
</evidence>
<dbReference type="OrthoDB" id="4222103at2"/>
<dbReference type="RefSeq" id="WP_143036198.1">
    <property type="nucleotide sequence ID" value="NZ_FNCC01000026.1"/>
</dbReference>
<organism evidence="1 2">
    <name type="scientific">Lentzea fradiae</name>
    <dbReference type="NCBI Taxonomy" id="200378"/>
    <lineage>
        <taxon>Bacteria</taxon>
        <taxon>Bacillati</taxon>
        <taxon>Actinomycetota</taxon>
        <taxon>Actinomycetes</taxon>
        <taxon>Pseudonocardiales</taxon>
        <taxon>Pseudonocardiaceae</taxon>
        <taxon>Lentzea</taxon>
    </lineage>
</organism>
<gene>
    <name evidence="1" type="ORF">SAMN05216553_12637</name>
</gene>